<reference evidence="2" key="1">
    <citation type="journal article" date="2020" name="J. Eukaryot. Microbiol.">
        <title>De novo Sequencing, Assembly and Annotation of the Transcriptome for the Free-Living Testate Amoeba Arcella intermedia.</title>
        <authorList>
            <person name="Ribeiro G.M."/>
            <person name="Porfirio-Sousa A.L."/>
            <person name="Maurer-Alcala X.X."/>
            <person name="Katz L.A."/>
            <person name="Lahr D.J.G."/>
        </authorList>
    </citation>
    <scope>NUCLEOTIDE SEQUENCE</scope>
</reference>
<dbReference type="PANTHER" id="PTHR43143">
    <property type="entry name" value="METALLOPHOSPHOESTERASE, CALCINEURIN SUPERFAMILY"/>
    <property type="match status" value="1"/>
</dbReference>
<dbReference type="InterPro" id="IPR029052">
    <property type="entry name" value="Metallo-depent_PP-like"/>
</dbReference>
<evidence type="ECO:0000313" key="2">
    <source>
        <dbReference type="EMBL" id="NDV36703.1"/>
    </source>
</evidence>
<feature type="domain" description="Calcineurin-like phosphoesterase" evidence="1">
    <location>
        <begin position="13"/>
        <end position="147"/>
    </location>
</feature>
<accession>A0A6B2LI13</accession>
<dbReference type="InterPro" id="IPR004843">
    <property type="entry name" value="Calcineurin-like_PHP"/>
</dbReference>
<dbReference type="Gene3D" id="3.60.21.10">
    <property type="match status" value="1"/>
</dbReference>
<dbReference type="GO" id="GO:0016787">
    <property type="term" value="F:hydrolase activity"/>
    <property type="evidence" value="ECO:0007669"/>
    <property type="project" value="InterPro"/>
</dbReference>
<proteinExistence type="predicted"/>
<dbReference type="EMBL" id="GIBP01007734">
    <property type="protein sequence ID" value="NDV36703.1"/>
    <property type="molecule type" value="Transcribed_RNA"/>
</dbReference>
<dbReference type="AlphaFoldDB" id="A0A6B2LI13"/>
<dbReference type="PANTHER" id="PTHR43143:SF1">
    <property type="entry name" value="SERINE_THREONINE-PROTEIN PHOSPHATASE CPPED1"/>
    <property type="match status" value="1"/>
</dbReference>
<evidence type="ECO:0000259" key="1">
    <source>
        <dbReference type="Pfam" id="PF00149"/>
    </source>
</evidence>
<organism evidence="2">
    <name type="scientific">Arcella intermedia</name>
    <dbReference type="NCBI Taxonomy" id="1963864"/>
    <lineage>
        <taxon>Eukaryota</taxon>
        <taxon>Amoebozoa</taxon>
        <taxon>Tubulinea</taxon>
        <taxon>Elardia</taxon>
        <taxon>Arcellinida</taxon>
        <taxon>Sphaerothecina</taxon>
        <taxon>Arcellidae</taxon>
        <taxon>Arcella</taxon>
    </lineage>
</organism>
<protein>
    <recommendedName>
        <fullName evidence="1">Calcineurin-like phosphoesterase domain-containing protein</fullName>
    </recommendedName>
</protein>
<name>A0A6B2LI13_9EUKA</name>
<sequence>MSELAVLHLNRLHPRFAIICGDFVHHLPEIYPQFDPSVRERQIRDIKAVYSKVHESVPLICVCGNHDVGNVPNATTINRYKNDWGDDYFSFWVDGLCGIAINSSVIHAASKAAPFFEEQLAWLERTLQDAATRNPTHIVIFSHHPFFLKKAEETEEDLGMDSLIDSLMG</sequence>
<dbReference type="InterPro" id="IPR051918">
    <property type="entry name" value="STPP_CPPED1"/>
</dbReference>
<dbReference type="SUPFAM" id="SSF56300">
    <property type="entry name" value="Metallo-dependent phosphatases"/>
    <property type="match status" value="1"/>
</dbReference>
<dbReference type="Pfam" id="PF00149">
    <property type="entry name" value="Metallophos"/>
    <property type="match status" value="1"/>
</dbReference>